<organism evidence="1 2">
    <name type="scientific">Solanum pinnatisectum</name>
    <name type="common">tansyleaf nightshade</name>
    <dbReference type="NCBI Taxonomy" id="50273"/>
    <lineage>
        <taxon>Eukaryota</taxon>
        <taxon>Viridiplantae</taxon>
        <taxon>Streptophyta</taxon>
        <taxon>Embryophyta</taxon>
        <taxon>Tracheophyta</taxon>
        <taxon>Spermatophyta</taxon>
        <taxon>Magnoliopsida</taxon>
        <taxon>eudicotyledons</taxon>
        <taxon>Gunneridae</taxon>
        <taxon>Pentapetalae</taxon>
        <taxon>asterids</taxon>
        <taxon>lamiids</taxon>
        <taxon>Solanales</taxon>
        <taxon>Solanaceae</taxon>
        <taxon>Solanoideae</taxon>
        <taxon>Solaneae</taxon>
        <taxon>Solanum</taxon>
    </lineage>
</organism>
<dbReference type="SUPFAM" id="SSF57850">
    <property type="entry name" value="RING/U-box"/>
    <property type="match status" value="1"/>
</dbReference>
<evidence type="ECO:0008006" key="3">
    <source>
        <dbReference type="Google" id="ProtNLM"/>
    </source>
</evidence>
<dbReference type="EMBL" id="JAWPEI010000002">
    <property type="protein sequence ID" value="KAK4736238.1"/>
    <property type="molecule type" value="Genomic_DNA"/>
</dbReference>
<dbReference type="Proteomes" id="UP001311915">
    <property type="component" value="Unassembled WGS sequence"/>
</dbReference>
<reference evidence="1 2" key="1">
    <citation type="submission" date="2023-10" db="EMBL/GenBank/DDBJ databases">
        <title>Genome-Wide Identification Analysis in wild type Solanum Pinnatisectum Reveals Some Genes Defensing Phytophthora Infestans.</title>
        <authorList>
            <person name="Sun C."/>
        </authorList>
    </citation>
    <scope>NUCLEOTIDE SEQUENCE [LARGE SCALE GENOMIC DNA]</scope>
    <source>
        <strain evidence="1">LQN</strain>
        <tissue evidence="1">Leaf</tissue>
    </source>
</reference>
<gene>
    <name evidence="1" type="ORF">R3W88_010499</name>
</gene>
<protein>
    <recommendedName>
        <fullName evidence="3">RING-type domain-containing protein</fullName>
    </recommendedName>
</protein>
<proteinExistence type="predicted"/>
<evidence type="ECO:0000313" key="1">
    <source>
        <dbReference type="EMBL" id="KAK4736238.1"/>
    </source>
</evidence>
<dbReference type="AlphaFoldDB" id="A0AAV9MEB0"/>
<sequence>MDSTNLQILNSVEVDPTLLNFDVIAITENNNDYESENDDIKLQKVLFYSAHIIELGETLCALCEICENAFPLPNTMMWGTSCNHHCFEECIQNYIGKKINEDIQETYKVDVNRPTKVLASPLIMNCPFMDCMGKLIDDQQGYPIRACPECWRLLCQL</sequence>
<accession>A0AAV9MEB0</accession>
<keyword evidence="2" id="KW-1185">Reference proteome</keyword>
<comment type="caution">
    <text evidence="1">The sequence shown here is derived from an EMBL/GenBank/DDBJ whole genome shotgun (WGS) entry which is preliminary data.</text>
</comment>
<evidence type="ECO:0000313" key="2">
    <source>
        <dbReference type="Proteomes" id="UP001311915"/>
    </source>
</evidence>
<name>A0AAV9MEB0_9SOLN</name>